<name>A0ABU1P296_9BACL</name>
<gene>
    <name evidence="2" type="ORF">J2736_005079</name>
</gene>
<dbReference type="EMBL" id="JAVDSB010000012">
    <property type="protein sequence ID" value="MDR6553869.1"/>
    <property type="molecule type" value="Genomic_DNA"/>
</dbReference>
<dbReference type="Proteomes" id="UP001267290">
    <property type="component" value="Unassembled WGS sequence"/>
</dbReference>
<reference evidence="2 3" key="1">
    <citation type="submission" date="2023-07" db="EMBL/GenBank/DDBJ databases">
        <title>Sorghum-associated microbial communities from plants grown in Nebraska, USA.</title>
        <authorList>
            <person name="Schachtman D."/>
        </authorList>
    </citation>
    <scope>NUCLEOTIDE SEQUENCE [LARGE SCALE GENOMIC DNA]</scope>
    <source>
        <strain evidence="2 3">CC258</strain>
    </source>
</reference>
<evidence type="ECO:0000313" key="3">
    <source>
        <dbReference type="Proteomes" id="UP001267290"/>
    </source>
</evidence>
<feature type="compositionally biased region" description="Polar residues" evidence="1">
    <location>
        <begin position="44"/>
        <end position="54"/>
    </location>
</feature>
<accession>A0ABU1P296</accession>
<organism evidence="2 3">
    <name type="scientific">Paenibacillus qinlingensis</name>
    <dbReference type="NCBI Taxonomy" id="1837343"/>
    <lineage>
        <taxon>Bacteria</taxon>
        <taxon>Bacillati</taxon>
        <taxon>Bacillota</taxon>
        <taxon>Bacilli</taxon>
        <taxon>Bacillales</taxon>
        <taxon>Paenibacillaceae</taxon>
        <taxon>Paenibacillus</taxon>
    </lineage>
</organism>
<protein>
    <submittedName>
        <fullName evidence="2">Uncharacterized protein</fullName>
    </submittedName>
</protein>
<proteinExistence type="predicted"/>
<keyword evidence="3" id="KW-1185">Reference proteome</keyword>
<sequence length="89" mass="9692">MQDLITVPGDFVTVINNNFQTLQSAIDNLEDSSSSSGSTAMADIQTNFPTPNTANRGKLLLLAGTTGVSDKLYCCMKLADDTYEWLQIR</sequence>
<evidence type="ECO:0000313" key="2">
    <source>
        <dbReference type="EMBL" id="MDR6553869.1"/>
    </source>
</evidence>
<feature type="region of interest" description="Disordered" evidence="1">
    <location>
        <begin position="30"/>
        <end position="54"/>
    </location>
</feature>
<comment type="caution">
    <text evidence="2">The sequence shown here is derived from an EMBL/GenBank/DDBJ whole genome shotgun (WGS) entry which is preliminary data.</text>
</comment>
<evidence type="ECO:0000256" key="1">
    <source>
        <dbReference type="SAM" id="MobiDB-lite"/>
    </source>
</evidence>
<dbReference type="RefSeq" id="WP_310501309.1">
    <property type="nucleotide sequence ID" value="NZ_JAVDSB010000012.1"/>
</dbReference>